<sequence length="60" mass="6703">MDNKIESERTQRLIQIGSIFESIGINTVEIAEKIKDHIENCPGGKSCIEKLLVNTSEESI</sequence>
<evidence type="ECO:0000313" key="1">
    <source>
        <dbReference type="EMBL" id="KZL91582.1"/>
    </source>
</evidence>
<name>A0A161YLU0_9CLOT</name>
<evidence type="ECO:0000313" key="2">
    <source>
        <dbReference type="Proteomes" id="UP000076603"/>
    </source>
</evidence>
<dbReference type="EMBL" id="LWAE01000003">
    <property type="protein sequence ID" value="KZL91582.1"/>
    <property type="molecule type" value="Genomic_DNA"/>
</dbReference>
<dbReference type="AlphaFoldDB" id="A0A161YLU0"/>
<dbReference type="RefSeq" id="WP_066624528.1">
    <property type="nucleotide sequence ID" value="NZ_FQXL01000005.1"/>
</dbReference>
<dbReference type="STRING" id="1121326.CLMAG_33410"/>
<dbReference type="PATRIC" id="fig|1121326.3.peg.3374"/>
<comment type="caution">
    <text evidence="1">The sequence shown here is derived from an EMBL/GenBank/DDBJ whole genome shotgun (WGS) entry which is preliminary data.</text>
</comment>
<organism evidence="1 2">
    <name type="scientific">Clostridium magnum DSM 2767</name>
    <dbReference type="NCBI Taxonomy" id="1121326"/>
    <lineage>
        <taxon>Bacteria</taxon>
        <taxon>Bacillati</taxon>
        <taxon>Bacillota</taxon>
        <taxon>Clostridia</taxon>
        <taxon>Eubacteriales</taxon>
        <taxon>Clostridiaceae</taxon>
        <taxon>Clostridium</taxon>
    </lineage>
</organism>
<gene>
    <name evidence="1" type="ORF">CLMAG_33410</name>
</gene>
<dbReference type="Proteomes" id="UP000076603">
    <property type="component" value="Unassembled WGS sequence"/>
</dbReference>
<reference evidence="1 2" key="1">
    <citation type="submission" date="2016-04" db="EMBL/GenBank/DDBJ databases">
        <title>Genome sequence of Clostridium magnum DSM 2767.</title>
        <authorList>
            <person name="Poehlein A."/>
            <person name="Uhlig R."/>
            <person name="Fischer R."/>
            <person name="Bahl H."/>
            <person name="Daniel R."/>
        </authorList>
    </citation>
    <scope>NUCLEOTIDE SEQUENCE [LARGE SCALE GENOMIC DNA]</scope>
    <source>
        <strain evidence="1 2">DSM 2767</strain>
    </source>
</reference>
<proteinExistence type="predicted"/>
<accession>A0A161YLU0</accession>
<keyword evidence="2" id="KW-1185">Reference proteome</keyword>
<protein>
    <submittedName>
        <fullName evidence="1">Uncharacterized protein</fullName>
    </submittedName>
</protein>